<dbReference type="FunFam" id="3.30.420.10:FF:000089">
    <property type="entry name" value="Ribonuclease H"/>
    <property type="match status" value="1"/>
</dbReference>
<feature type="binding site" evidence="11">
    <location>
        <position position="15"/>
    </location>
    <ligand>
        <name>Mg(2+)</name>
        <dbReference type="ChEBI" id="CHEBI:18420"/>
        <label>2</label>
    </ligand>
</feature>
<feature type="binding site" evidence="11">
    <location>
        <position position="53"/>
    </location>
    <ligand>
        <name>Mg(2+)</name>
        <dbReference type="ChEBI" id="CHEBI:18420"/>
        <label>1</label>
    </ligand>
</feature>
<dbReference type="SUPFAM" id="SSF53098">
    <property type="entry name" value="Ribonuclease H-like"/>
    <property type="match status" value="1"/>
</dbReference>
<evidence type="ECO:0000259" key="13">
    <source>
        <dbReference type="PROSITE" id="PS50879"/>
    </source>
</evidence>
<dbReference type="EMBL" id="BDFE01000008">
    <property type="protein sequence ID" value="GAU08034.1"/>
    <property type="molecule type" value="Genomic_DNA"/>
</dbReference>
<keyword evidence="10 11" id="KW-0460">Magnesium</keyword>
<evidence type="ECO:0000256" key="11">
    <source>
        <dbReference type="HAMAP-Rule" id="MF_00042"/>
    </source>
</evidence>
<evidence type="ECO:0000313" key="14">
    <source>
        <dbReference type="EMBL" id="GAU08034.1"/>
    </source>
</evidence>
<reference evidence="15" key="1">
    <citation type="submission" date="2016-06" db="EMBL/GenBank/DDBJ databases">
        <title>Draft genome sequence of Desulfoplanes formicivorans strain Pf12B.</title>
        <authorList>
            <person name="Watanabe M."/>
            <person name="Kojima H."/>
            <person name="Fukui M."/>
        </authorList>
    </citation>
    <scope>NUCLEOTIDE SEQUENCE [LARGE SCALE GENOMIC DNA]</scope>
    <source>
        <strain evidence="15">Pf12B</strain>
    </source>
</reference>
<comment type="cofactor">
    <cofactor evidence="11">
        <name>Mg(2+)</name>
        <dbReference type="ChEBI" id="CHEBI:18420"/>
    </cofactor>
    <text evidence="11">Binds 1 Mg(2+) ion per subunit. May bind a second metal ion at a regulatory site, or after substrate binding.</text>
</comment>
<comment type="similarity">
    <text evidence="3 11">Belongs to the RNase H family.</text>
</comment>
<dbReference type="CDD" id="cd09278">
    <property type="entry name" value="RNase_HI_prokaryote_like"/>
    <property type="match status" value="1"/>
</dbReference>
<dbReference type="PANTHER" id="PTHR10642:SF26">
    <property type="entry name" value="RIBONUCLEASE H1"/>
    <property type="match status" value="1"/>
</dbReference>
<dbReference type="PANTHER" id="PTHR10642">
    <property type="entry name" value="RIBONUCLEASE H1"/>
    <property type="match status" value="1"/>
</dbReference>
<comment type="subunit">
    <text evidence="4 11">Monomer.</text>
</comment>
<keyword evidence="7 11" id="KW-0479">Metal-binding</keyword>
<comment type="function">
    <text evidence="2 11">Endonuclease that specifically degrades the RNA of RNA-DNA hybrids.</text>
</comment>
<evidence type="ECO:0000256" key="12">
    <source>
        <dbReference type="SAM" id="MobiDB-lite"/>
    </source>
</evidence>
<name>A0A194AGY9_9BACT</name>
<dbReference type="AlphaFoldDB" id="A0A194AGY9"/>
<dbReference type="GO" id="GO:0005737">
    <property type="term" value="C:cytoplasm"/>
    <property type="evidence" value="ECO:0007669"/>
    <property type="project" value="UniProtKB-SubCell"/>
</dbReference>
<dbReference type="GO" id="GO:0003676">
    <property type="term" value="F:nucleic acid binding"/>
    <property type="evidence" value="ECO:0007669"/>
    <property type="project" value="InterPro"/>
</dbReference>
<dbReference type="RefSeq" id="WP_069857516.1">
    <property type="nucleotide sequence ID" value="NZ_BDFE01000008.1"/>
</dbReference>
<comment type="subcellular location">
    <subcellularLocation>
        <location evidence="11">Cytoplasm</location>
    </subcellularLocation>
</comment>
<evidence type="ECO:0000256" key="4">
    <source>
        <dbReference type="ARBA" id="ARBA00011245"/>
    </source>
</evidence>
<dbReference type="InterPro" id="IPR012337">
    <property type="entry name" value="RNaseH-like_sf"/>
</dbReference>
<organism evidence="14 15">
    <name type="scientific">Desulfoplanes formicivorans</name>
    <dbReference type="NCBI Taxonomy" id="1592317"/>
    <lineage>
        <taxon>Bacteria</taxon>
        <taxon>Pseudomonadati</taxon>
        <taxon>Thermodesulfobacteriota</taxon>
        <taxon>Desulfovibrionia</taxon>
        <taxon>Desulfovibrionales</taxon>
        <taxon>Desulfoplanaceae</taxon>
        <taxon>Desulfoplanes</taxon>
    </lineage>
</organism>
<evidence type="ECO:0000256" key="9">
    <source>
        <dbReference type="ARBA" id="ARBA00022801"/>
    </source>
</evidence>
<proteinExistence type="inferred from homology"/>
<sequence>MNTPTERPHVNAYTDGSALGNPGPGGWGTILEHKGKIKELSGGFARTTNNRMEILAAIKALEALNRTASVDLYTDSKYLCDAINKNWIKGWMRNGWKTSAKKPVKNQDLWTRLVPLINRHEVHFHWVKGHNGHPENERCDELAKEAASGTQLPVDTGYEG</sequence>
<protein>
    <recommendedName>
        <fullName evidence="5 11">Ribonuclease H</fullName>
        <shortName evidence="11">RNase H</shortName>
        <ecNumber evidence="5 11">3.1.26.4</ecNumber>
    </recommendedName>
</protein>
<dbReference type="InterPro" id="IPR022892">
    <property type="entry name" value="RNaseHI"/>
</dbReference>
<keyword evidence="15" id="KW-1185">Reference proteome</keyword>
<dbReference type="NCBIfam" id="NF001236">
    <property type="entry name" value="PRK00203.1"/>
    <property type="match status" value="1"/>
</dbReference>
<accession>A0A194AGY9</accession>
<feature type="binding site" evidence="11">
    <location>
        <position position="140"/>
    </location>
    <ligand>
        <name>Mg(2+)</name>
        <dbReference type="ChEBI" id="CHEBI:18420"/>
        <label>2</label>
    </ligand>
</feature>
<evidence type="ECO:0000313" key="15">
    <source>
        <dbReference type="Proteomes" id="UP000095200"/>
    </source>
</evidence>
<dbReference type="InterPro" id="IPR002156">
    <property type="entry name" value="RNaseH_domain"/>
</dbReference>
<dbReference type="Pfam" id="PF00075">
    <property type="entry name" value="RNase_H"/>
    <property type="match status" value="1"/>
</dbReference>
<feature type="binding site" evidence="11">
    <location>
        <position position="15"/>
    </location>
    <ligand>
        <name>Mg(2+)</name>
        <dbReference type="ChEBI" id="CHEBI:18420"/>
        <label>1</label>
    </ligand>
</feature>
<evidence type="ECO:0000256" key="2">
    <source>
        <dbReference type="ARBA" id="ARBA00004065"/>
    </source>
</evidence>
<feature type="domain" description="RNase H type-1" evidence="13">
    <location>
        <begin position="6"/>
        <end position="148"/>
    </location>
</feature>
<dbReference type="PROSITE" id="PS50879">
    <property type="entry name" value="RNASE_H_1"/>
    <property type="match status" value="1"/>
</dbReference>
<feature type="binding site" evidence="11">
    <location>
        <position position="75"/>
    </location>
    <ligand>
        <name>Mg(2+)</name>
        <dbReference type="ChEBI" id="CHEBI:18420"/>
        <label>1</label>
    </ligand>
</feature>
<comment type="caution">
    <text evidence="14">The sequence shown here is derived from an EMBL/GenBank/DDBJ whole genome shotgun (WGS) entry which is preliminary data.</text>
</comment>
<dbReference type="InterPro" id="IPR036397">
    <property type="entry name" value="RNaseH_sf"/>
</dbReference>
<evidence type="ECO:0000256" key="7">
    <source>
        <dbReference type="ARBA" id="ARBA00022723"/>
    </source>
</evidence>
<keyword evidence="6 11" id="KW-0540">Nuclease</keyword>
<dbReference type="HAMAP" id="MF_00042">
    <property type="entry name" value="RNase_H"/>
    <property type="match status" value="1"/>
</dbReference>
<evidence type="ECO:0000256" key="3">
    <source>
        <dbReference type="ARBA" id="ARBA00005300"/>
    </source>
</evidence>
<evidence type="ECO:0000256" key="1">
    <source>
        <dbReference type="ARBA" id="ARBA00000077"/>
    </source>
</evidence>
<dbReference type="GO" id="GO:0043137">
    <property type="term" value="P:DNA replication, removal of RNA primer"/>
    <property type="evidence" value="ECO:0007669"/>
    <property type="project" value="TreeGrafter"/>
</dbReference>
<evidence type="ECO:0000256" key="6">
    <source>
        <dbReference type="ARBA" id="ARBA00022722"/>
    </source>
</evidence>
<dbReference type="EC" id="3.1.26.4" evidence="5 11"/>
<dbReference type="Gene3D" id="3.30.420.10">
    <property type="entry name" value="Ribonuclease H-like superfamily/Ribonuclease H"/>
    <property type="match status" value="1"/>
</dbReference>
<gene>
    <name evidence="11" type="primary">rnhA</name>
    <name evidence="14" type="ORF">DPF_0735</name>
</gene>
<dbReference type="STRING" id="1592317.DPF_0735"/>
<evidence type="ECO:0000256" key="5">
    <source>
        <dbReference type="ARBA" id="ARBA00012180"/>
    </source>
</evidence>
<keyword evidence="9 11" id="KW-0378">Hydrolase</keyword>
<evidence type="ECO:0000256" key="8">
    <source>
        <dbReference type="ARBA" id="ARBA00022759"/>
    </source>
</evidence>
<dbReference type="GO" id="GO:0000287">
    <property type="term" value="F:magnesium ion binding"/>
    <property type="evidence" value="ECO:0007669"/>
    <property type="project" value="UniProtKB-UniRule"/>
</dbReference>
<dbReference type="Proteomes" id="UP000095200">
    <property type="component" value="Unassembled WGS sequence"/>
</dbReference>
<comment type="catalytic activity">
    <reaction evidence="1 11">
        <text>Endonucleolytic cleavage to 5'-phosphomonoester.</text>
        <dbReference type="EC" id="3.1.26.4"/>
    </reaction>
</comment>
<feature type="region of interest" description="Disordered" evidence="12">
    <location>
        <begin position="1"/>
        <end position="21"/>
    </location>
</feature>
<keyword evidence="8 11" id="KW-0255">Endonuclease</keyword>
<keyword evidence="11" id="KW-0963">Cytoplasm</keyword>
<dbReference type="GO" id="GO:0004523">
    <property type="term" value="F:RNA-DNA hybrid ribonuclease activity"/>
    <property type="evidence" value="ECO:0007669"/>
    <property type="project" value="UniProtKB-UniRule"/>
</dbReference>
<evidence type="ECO:0000256" key="10">
    <source>
        <dbReference type="ARBA" id="ARBA00022842"/>
    </source>
</evidence>
<dbReference type="OrthoDB" id="7845843at2"/>
<dbReference type="InterPro" id="IPR050092">
    <property type="entry name" value="RNase_H"/>
</dbReference>